<dbReference type="Gene3D" id="3.80.10.10">
    <property type="entry name" value="Ribonuclease Inhibitor"/>
    <property type="match status" value="1"/>
</dbReference>
<dbReference type="SUPFAM" id="SSF81383">
    <property type="entry name" value="F-box domain"/>
    <property type="match status" value="1"/>
</dbReference>
<dbReference type="AlphaFoldDB" id="A0A9P5VQA2"/>
<dbReference type="SUPFAM" id="SSF52047">
    <property type="entry name" value="RNI-like"/>
    <property type="match status" value="1"/>
</dbReference>
<dbReference type="EMBL" id="JAAAUY010000053">
    <property type="protein sequence ID" value="KAF9336609.1"/>
    <property type="molecule type" value="Genomic_DNA"/>
</dbReference>
<feature type="region of interest" description="Disordered" evidence="2">
    <location>
        <begin position="1"/>
        <end position="25"/>
    </location>
</feature>
<name>A0A9P5VQA2_9FUNG</name>
<evidence type="ECO:0008006" key="5">
    <source>
        <dbReference type="Google" id="ProtNLM"/>
    </source>
</evidence>
<feature type="coiled-coil region" evidence="1">
    <location>
        <begin position="224"/>
        <end position="251"/>
    </location>
</feature>
<protein>
    <recommendedName>
        <fullName evidence="5">F-box domain-containing protein</fullName>
    </recommendedName>
</protein>
<gene>
    <name evidence="3" type="ORF">BG006_008073</name>
</gene>
<keyword evidence="1" id="KW-0175">Coiled coil</keyword>
<feature type="region of interest" description="Disordered" evidence="2">
    <location>
        <begin position="530"/>
        <end position="562"/>
    </location>
</feature>
<feature type="region of interest" description="Disordered" evidence="2">
    <location>
        <begin position="174"/>
        <end position="216"/>
    </location>
</feature>
<evidence type="ECO:0000256" key="1">
    <source>
        <dbReference type="SAM" id="Coils"/>
    </source>
</evidence>
<keyword evidence="4" id="KW-1185">Reference proteome</keyword>
<dbReference type="InterPro" id="IPR032675">
    <property type="entry name" value="LRR_dom_sf"/>
</dbReference>
<reference evidence="3" key="1">
    <citation type="journal article" date="2020" name="Fungal Divers.">
        <title>Resolving the Mortierellaceae phylogeny through synthesis of multi-gene phylogenetics and phylogenomics.</title>
        <authorList>
            <person name="Vandepol N."/>
            <person name="Liber J."/>
            <person name="Desiro A."/>
            <person name="Na H."/>
            <person name="Kennedy M."/>
            <person name="Barry K."/>
            <person name="Grigoriev I.V."/>
            <person name="Miller A.N."/>
            <person name="O'Donnell K."/>
            <person name="Stajich J.E."/>
            <person name="Bonito G."/>
        </authorList>
    </citation>
    <scope>NUCLEOTIDE SEQUENCE</scope>
    <source>
        <strain evidence="3">NVP1</strain>
    </source>
</reference>
<feature type="compositionally biased region" description="Polar residues" evidence="2">
    <location>
        <begin position="186"/>
        <end position="196"/>
    </location>
</feature>
<comment type="caution">
    <text evidence="3">The sequence shown here is derived from an EMBL/GenBank/DDBJ whole genome shotgun (WGS) entry which is preliminary data.</text>
</comment>
<feature type="compositionally biased region" description="Basic and acidic residues" evidence="2">
    <location>
        <begin position="197"/>
        <end position="216"/>
    </location>
</feature>
<evidence type="ECO:0000313" key="3">
    <source>
        <dbReference type="EMBL" id="KAF9336609.1"/>
    </source>
</evidence>
<feature type="coiled-coil region" evidence="1">
    <location>
        <begin position="73"/>
        <end position="149"/>
    </location>
</feature>
<dbReference type="Proteomes" id="UP000696485">
    <property type="component" value="Unassembled WGS sequence"/>
</dbReference>
<evidence type="ECO:0000256" key="2">
    <source>
        <dbReference type="SAM" id="MobiDB-lite"/>
    </source>
</evidence>
<sequence length="956" mass="107955">MDPRQQAMDPRWQPADPRLPPPDEHGQHLVRIIQHINFLFRSIPGIDDAHLGFNIMARLDIIRRAMDLDGQRYREINSDCHHLRSEMERLRAERDRAEKERVRAEEGLDRLRADNKHYRNVTRRLSDYNEKMLTDYNTLKQRHKSLEERQSSEHPPKEIVHSFATELPQVKTELDEKTTHPHGNRGPSSMVSSQELSRAKEDVHQTPHDIAQKENENVDLRTHLLFMEQVIQQQENKIAQLTRELEQAKKIGIHPQGLVQHNDDHGKIRSLEDKVQTLQSQLDHTAWALRNSNEVIKMMTEKQERSANTTQVIHNLEQLKADIEREQARQSHNVSMKAIVEYTEQFGYQPREEEFEMRIKDLEVALEEARESKVSAIEIPLIISIIALQLSQADLWSCVQVSHPWHSSFLPFLWRSINLTKRKRFRSLDHDTIRTHGAHIRHLEGIDSRNIAAVQVNSIRLLKSLVITLTTDARFNANCFDLIRKNMHCLQSLVLSRATQPGAIVAVLPFASLILPDIFIPMPSLGLLRRDSPPTKTTTSTPSGTTTTSSGTTSGQHTLVEPMPLSRGSALQSVTLKYVDMTRDGFSIFLQVCPALEELSLERFEIIEEAHDDYIQHSRIKTLTASLDQIWYPSSSSSSSSTSLSSSLSSPLSPGSGPYNVPLLIHFPKLETWTFPNGQIKRTDLSMGNAVVEIIARLCPKLVHVNFSDLVAEAVFALLLSWFKHLQRVTLHHTSFVGSGGGGSNVLSALLVHQDTLREIVLLDKGGKPFEAGSPPPLPPSPGSSLTISATATPLMEGKIVQLLFRSCRHLEKVSMPMVELDVAHMEEYPWGCANNLRELHVRFKGMSSGMDEQVMLFHMSTIVAERASSLSSSSSGSSSREVQKTIYAQQLRQSEKVQASGEASSIEADQASELSATIHGRLALLLHKMKKLEFLWIGSKMLRRRGGANMFVELS</sequence>
<feature type="coiled-coil region" evidence="1">
    <location>
        <begin position="306"/>
        <end position="379"/>
    </location>
</feature>
<dbReference type="InterPro" id="IPR036047">
    <property type="entry name" value="F-box-like_dom_sf"/>
</dbReference>
<organism evidence="3 4">
    <name type="scientific">Podila minutissima</name>
    <dbReference type="NCBI Taxonomy" id="64525"/>
    <lineage>
        <taxon>Eukaryota</taxon>
        <taxon>Fungi</taxon>
        <taxon>Fungi incertae sedis</taxon>
        <taxon>Mucoromycota</taxon>
        <taxon>Mortierellomycotina</taxon>
        <taxon>Mortierellomycetes</taxon>
        <taxon>Mortierellales</taxon>
        <taxon>Mortierellaceae</taxon>
        <taxon>Podila</taxon>
    </lineage>
</organism>
<feature type="compositionally biased region" description="Low complexity" evidence="2">
    <location>
        <begin position="534"/>
        <end position="555"/>
    </location>
</feature>
<feature type="region of interest" description="Disordered" evidence="2">
    <location>
        <begin position="634"/>
        <end position="654"/>
    </location>
</feature>
<proteinExistence type="predicted"/>
<accession>A0A9P5VQA2</accession>
<evidence type="ECO:0000313" key="4">
    <source>
        <dbReference type="Proteomes" id="UP000696485"/>
    </source>
</evidence>